<sequence length="69" mass="7945">MLCQKCSTFTLCEHIDECIVVWIEVLMEQKPLLRGKRMDTIRHAVGCVDRILEGAYAKRTAHTNSIKIQ</sequence>
<organism evidence="1">
    <name type="scientific">bioreactor metagenome</name>
    <dbReference type="NCBI Taxonomy" id="1076179"/>
    <lineage>
        <taxon>unclassified sequences</taxon>
        <taxon>metagenomes</taxon>
        <taxon>ecological metagenomes</taxon>
    </lineage>
</organism>
<protein>
    <submittedName>
        <fullName evidence="1">Uncharacterized protein</fullName>
    </submittedName>
</protein>
<accession>A0A645J5M0</accession>
<comment type="caution">
    <text evidence="1">The sequence shown here is derived from an EMBL/GenBank/DDBJ whole genome shotgun (WGS) entry which is preliminary data.</text>
</comment>
<reference evidence="1" key="1">
    <citation type="submission" date="2019-08" db="EMBL/GenBank/DDBJ databases">
        <authorList>
            <person name="Kucharzyk K."/>
            <person name="Murdoch R.W."/>
            <person name="Higgins S."/>
            <person name="Loffler F."/>
        </authorList>
    </citation>
    <scope>NUCLEOTIDE SEQUENCE</scope>
</reference>
<dbReference type="AlphaFoldDB" id="A0A645J5M0"/>
<evidence type="ECO:0000313" key="1">
    <source>
        <dbReference type="EMBL" id="MPN58746.1"/>
    </source>
</evidence>
<gene>
    <name evidence="1" type="ORF">SDC9_206459</name>
</gene>
<name>A0A645J5M0_9ZZZZ</name>
<dbReference type="EMBL" id="VSSQ01131874">
    <property type="protein sequence ID" value="MPN58746.1"/>
    <property type="molecule type" value="Genomic_DNA"/>
</dbReference>
<proteinExistence type="predicted"/>